<dbReference type="PROSITE" id="PS50801">
    <property type="entry name" value="STAS"/>
    <property type="match status" value="1"/>
</dbReference>
<dbReference type="Gene3D" id="3.30.750.24">
    <property type="entry name" value="STAS domain"/>
    <property type="match status" value="1"/>
</dbReference>
<dbReference type="SUPFAM" id="SSF52091">
    <property type="entry name" value="SpoIIaa-like"/>
    <property type="match status" value="1"/>
</dbReference>
<evidence type="ECO:0000259" key="3">
    <source>
        <dbReference type="PROSITE" id="PS50801"/>
    </source>
</evidence>
<keyword evidence="5" id="KW-1185">Reference proteome</keyword>
<comment type="similarity">
    <text evidence="1 2">Belongs to the anti-sigma-factor antagonist family.</text>
</comment>
<dbReference type="InterPro" id="IPR003658">
    <property type="entry name" value="Anti-sigma_ant"/>
</dbReference>
<dbReference type="InterPro" id="IPR002645">
    <property type="entry name" value="STAS_dom"/>
</dbReference>
<dbReference type="InterPro" id="IPR036513">
    <property type="entry name" value="STAS_dom_sf"/>
</dbReference>
<gene>
    <name evidence="4" type="ORF">Voc01_068170</name>
</gene>
<dbReference type="CDD" id="cd07043">
    <property type="entry name" value="STAS_anti-anti-sigma_factors"/>
    <property type="match status" value="1"/>
</dbReference>
<sequence>MSLSIKTGAQADRTFVITLRGEVDYTTAQQFREEVSALLAAGEFKVLVVDLKEVSFLDSTGVGTLVVASRICADFGVRMLLRDVNPFIARLFSVLGVSDVLGVPAPAGVVAQRRLPGQVVPGQAAIQPV</sequence>
<dbReference type="AlphaFoldDB" id="A0A8J4A207"/>
<dbReference type="Proteomes" id="UP000635606">
    <property type="component" value="Unassembled WGS sequence"/>
</dbReference>
<evidence type="ECO:0000313" key="4">
    <source>
        <dbReference type="EMBL" id="GIJ71900.1"/>
    </source>
</evidence>
<dbReference type="Pfam" id="PF01740">
    <property type="entry name" value="STAS"/>
    <property type="match status" value="1"/>
</dbReference>
<proteinExistence type="inferred from homology"/>
<dbReference type="NCBIfam" id="TIGR00377">
    <property type="entry name" value="ant_ant_sig"/>
    <property type="match status" value="1"/>
</dbReference>
<name>A0A8J4A207_9ACTN</name>
<dbReference type="PANTHER" id="PTHR33495:SF2">
    <property type="entry name" value="ANTI-SIGMA FACTOR ANTAGONIST TM_1081-RELATED"/>
    <property type="match status" value="1"/>
</dbReference>
<dbReference type="EMBL" id="BOPH01000093">
    <property type="protein sequence ID" value="GIJ71900.1"/>
    <property type="molecule type" value="Genomic_DNA"/>
</dbReference>
<evidence type="ECO:0000313" key="5">
    <source>
        <dbReference type="Proteomes" id="UP000635606"/>
    </source>
</evidence>
<comment type="caution">
    <text evidence="4">The sequence shown here is derived from an EMBL/GenBank/DDBJ whole genome shotgun (WGS) entry which is preliminary data.</text>
</comment>
<dbReference type="GO" id="GO:0043856">
    <property type="term" value="F:anti-sigma factor antagonist activity"/>
    <property type="evidence" value="ECO:0007669"/>
    <property type="project" value="InterPro"/>
</dbReference>
<protein>
    <recommendedName>
        <fullName evidence="2">Anti-sigma factor antagonist</fullName>
    </recommendedName>
</protein>
<evidence type="ECO:0000256" key="2">
    <source>
        <dbReference type="RuleBase" id="RU003749"/>
    </source>
</evidence>
<accession>A0A8J4A207</accession>
<dbReference type="PANTHER" id="PTHR33495">
    <property type="entry name" value="ANTI-SIGMA FACTOR ANTAGONIST TM_1081-RELATED-RELATED"/>
    <property type="match status" value="1"/>
</dbReference>
<evidence type="ECO:0000256" key="1">
    <source>
        <dbReference type="ARBA" id="ARBA00009013"/>
    </source>
</evidence>
<feature type="domain" description="STAS" evidence="3">
    <location>
        <begin position="16"/>
        <end position="102"/>
    </location>
</feature>
<reference evidence="4" key="1">
    <citation type="submission" date="2021-01" db="EMBL/GenBank/DDBJ databases">
        <title>Whole genome shotgun sequence of Virgisporangium ochraceum NBRC 16418.</title>
        <authorList>
            <person name="Komaki H."/>
            <person name="Tamura T."/>
        </authorList>
    </citation>
    <scope>NUCLEOTIDE SEQUENCE</scope>
    <source>
        <strain evidence="4">NBRC 16418</strain>
    </source>
</reference>
<organism evidence="4 5">
    <name type="scientific">Virgisporangium ochraceum</name>
    <dbReference type="NCBI Taxonomy" id="65505"/>
    <lineage>
        <taxon>Bacteria</taxon>
        <taxon>Bacillati</taxon>
        <taxon>Actinomycetota</taxon>
        <taxon>Actinomycetes</taxon>
        <taxon>Micromonosporales</taxon>
        <taxon>Micromonosporaceae</taxon>
        <taxon>Virgisporangium</taxon>
    </lineage>
</organism>